<dbReference type="GO" id="GO:0004190">
    <property type="term" value="F:aspartic-type endopeptidase activity"/>
    <property type="evidence" value="ECO:0007669"/>
    <property type="project" value="InterPro"/>
</dbReference>
<dbReference type="EMBL" id="AUSU01003644">
    <property type="protein sequence ID" value="EPS66511.1"/>
    <property type="molecule type" value="Genomic_DNA"/>
</dbReference>
<dbReference type="PANTHER" id="PTHR13683">
    <property type="entry name" value="ASPARTYL PROTEASES"/>
    <property type="match status" value="1"/>
</dbReference>
<proteinExistence type="inferred from homology"/>
<dbReference type="OrthoDB" id="2747330at2759"/>
<feature type="non-terminal residue" evidence="3">
    <location>
        <position position="109"/>
    </location>
</feature>
<dbReference type="MEROPS" id="A01.086"/>
<dbReference type="Gene3D" id="2.40.70.10">
    <property type="entry name" value="Acid Proteases"/>
    <property type="match status" value="1"/>
</dbReference>
<organism evidence="3 4">
    <name type="scientific">Genlisea aurea</name>
    <dbReference type="NCBI Taxonomy" id="192259"/>
    <lineage>
        <taxon>Eukaryota</taxon>
        <taxon>Viridiplantae</taxon>
        <taxon>Streptophyta</taxon>
        <taxon>Embryophyta</taxon>
        <taxon>Tracheophyta</taxon>
        <taxon>Spermatophyta</taxon>
        <taxon>Magnoliopsida</taxon>
        <taxon>eudicotyledons</taxon>
        <taxon>Gunneridae</taxon>
        <taxon>Pentapetalae</taxon>
        <taxon>asterids</taxon>
        <taxon>lamiids</taxon>
        <taxon>Lamiales</taxon>
        <taxon>Lentibulariaceae</taxon>
        <taxon>Genlisea</taxon>
    </lineage>
</organism>
<sequence length="109" mass="11552">RLHLPVYHHRHVEKQIDLVGILDNDAERVKFLNSRVSGGGGGGGENGLVVGSKAVGVPLSPGSSLGVGNYYTKIGIGTPASYQYVLVDTGSSFSWLQCQPCAIYCHPQV</sequence>
<dbReference type="PROSITE" id="PS00141">
    <property type="entry name" value="ASP_PROTEASE"/>
    <property type="match status" value="1"/>
</dbReference>
<dbReference type="Proteomes" id="UP000015453">
    <property type="component" value="Unassembled WGS sequence"/>
</dbReference>
<dbReference type="GO" id="GO:0006508">
    <property type="term" value="P:proteolysis"/>
    <property type="evidence" value="ECO:0007669"/>
    <property type="project" value="InterPro"/>
</dbReference>
<evidence type="ECO:0000256" key="1">
    <source>
        <dbReference type="ARBA" id="ARBA00007447"/>
    </source>
</evidence>
<dbReference type="InterPro" id="IPR033121">
    <property type="entry name" value="PEPTIDASE_A1"/>
</dbReference>
<dbReference type="PANTHER" id="PTHR13683:SF809">
    <property type="entry name" value="PEPTIDASE A1 DOMAIN-CONTAINING PROTEIN"/>
    <property type="match status" value="1"/>
</dbReference>
<gene>
    <name evidence="3" type="ORF">M569_08269</name>
</gene>
<dbReference type="InterPro" id="IPR021109">
    <property type="entry name" value="Peptidase_aspartic_dom_sf"/>
</dbReference>
<feature type="non-terminal residue" evidence="3">
    <location>
        <position position="1"/>
    </location>
</feature>
<dbReference type="InterPro" id="IPR001969">
    <property type="entry name" value="Aspartic_peptidase_AS"/>
</dbReference>
<reference evidence="3 4" key="1">
    <citation type="journal article" date="2013" name="BMC Genomics">
        <title>The miniature genome of a carnivorous plant Genlisea aurea contains a low number of genes and short non-coding sequences.</title>
        <authorList>
            <person name="Leushkin E.V."/>
            <person name="Sutormin R.A."/>
            <person name="Nabieva E.R."/>
            <person name="Penin A.A."/>
            <person name="Kondrashov A.S."/>
            <person name="Logacheva M.D."/>
        </authorList>
    </citation>
    <scope>NUCLEOTIDE SEQUENCE [LARGE SCALE GENOMIC DNA]</scope>
</reference>
<dbReference type="InterPro" id="IPR032861">
    <property type="entry name" value="TAXi_N"/>
</dbReference>
<comment type="caution">
    <text evidence="3">The sequence shown here is derived from an EMBL/GenBank/DDBJ whole genome shotgun (WGS) entry which is preliminary data.</text>
</comment>
<feature type="domain" description="Peptidase A1" evidence="2">
    <location>
        <begin position="70"/>
        <end position="109"/>
    </location>
</feature>
<keyword evidence="4" id="KW-1185">Reference proteome</keyword>
<evidence type="ECO:0000313" key="3">
    <source>
        <dbReference type="EMBL" id="EPS66511.1"/>
    </source>
</evidence>
<dbReference type="InterPro" id="IPR001461">
    <property type="entry name" value="Aspartic_peptidase_A1"/>
</dbReference>
<dbReference type="SUPFAM" id="SSF50630">
    <property type="entry name" value="Acid proteases"/>
    <property type="match status" value="1"/>
</dbReference>
<protein>
    <recommendedName>
        <fullName evidence="2">Peptidase A1 domain-containing protein</fullName>
    </recommendedName>
</protein>
<dbReference type="PROSITE" id="PS51767">
    <property type="entry name" value="PEPTIDASE_A1"/>
    <property type="match status" value="1"/>
</dbReference>
<evidence type="ECO:0000259" key="2">
    <source>
        <dbReference type="PROSITE" id="PS51767"/>
    </source>
</evidence>
<dbReference type="Pfam" id="PF14543">
    <property type="entry name" value="TAXi_N"/>
    <property type="match status" value="1"/>
</dbReference>
<accession>S8CNX1</accession>
<name>S8CNX1_9LAMI</name>
<comment type="similarity">
    <text evidence="1">Belongs to the peptidase A1 family.</text>
</comment>
<dbReference type="AlphaFoldDB" id="S8CNX1"/>
<evidence type="ECO:0000313" key="4">
    <source>
        <dbReference type="Proteomes" id="UP000015453"/>
    </source>
</evidence>